<accession>A0A4Z2HP24</accession>
<organism evidence="2 3">
    <name type="scientific">Liparis tanakae</name>
    <name type="common">Tanaka's snailfish</name>
    <dbReference type="NCBI Taxonomy" id="230148"/>
    <lineage>
        <taxon>Eukaryota</taxon>
        <taxon>Metazoa</taxon>
        <taxon>Chordata</taxon>
        <taxon>Craniata</taxon>
        <taxon>Vertebrata</taxon>
        <taxon>Euteleostomi</taxon>
        <taxon>Actinopterygii</taxon>
        <taxon>Neopterygii</taxon>
        <taxon>Teleostei</taxon>
        <taxon>Neoteleostei</taxon>
        <taxon>Acanthomorphata</taxon>
        <taxon>Eupercaria</taxon>
        <taxon>Perciformes</taxon>
        <taxon>Cottioidei</taxon>
        <taxon>Cottales</taxon>
        <taxon>Liparidae</taxon>
        <taxon>Liparis</taxon>
    </lineage>
</organism>
<evidence type="ECO:0000256" key="1">
    <source>
        <dbReference type="SAM" id="MobiDB-lite"/>
    </source>
</evidence>
<comment type="caution">
    <text evidence="2">The sequence shown here is derived from an EMBL/GenBank/DDBJ whole genome shotgun (WGS) entry which is preliminary data.</text>
</comment>
<evidence type="ECO:0000313" key="3">
    <source>
        <dbReference type="Proteomes" id="UP000314294"/>
    </source>
</evidence>
<sequence length="133" mass="14540">MVPVQPDDVNTRRFLPPENGDNLTRQRFRPSKTSVKVEDVAPCGRAKTQRRCEAGNKPNIITTTRIVAMRGSMLASSIGSKCHWAPYPTPLTVGGATERDRPGQKDKCAPVSAANHLCAVIVGRLKRSLRGFT</sequence>
<dbReference type="AlphaFoldDB" id="A0A4Z2HP24"/>
<gene>
    <name evidence="2" type="ORF">EYF80_022200</name>
</gene>
<proteinExistence type="predicted"/>
<dbReference type="Proteomes" id="UP000314294">
    <property type="component" value="Unassembled WGS sequence"/>
</dbReference>
<dbReference type="EMBL" id="SRLO01000202">
    <property type="protein sequence ID" value="TNN67527.1"/>
    <property type="molecule type" value="Genomic_DNA"/>
</dbReference>
<protein>
    <submittedName>
        <fullName evidence="2">Uncharacterized protein</fullName>
    </submittedName>
</protein>
<name>A0A4Z2HP24_9TELE</name>
<feature type="region of interest" description="Disordered" evidence="1">
    <location>
        <begin position="1"/>
        <end position="42"/>
    </location>
</feature>
<reference evidence="2 3" key="1">
    <citation type="submission" date="2019-03" db="EMBL/GenBank/DDBJ databases">
        <title>First draft genome of Liparis tanakae, snailfish: a comprehensive survey of snailfish specific genes.</title>
        <authorList>
            <person name="Kim W."/>
            <person name="Song I."/>
            <person name="Jeong J.-H."/>
            <person name="Kim D."/>
            <person name="Kim S."/>
            <person name="Ryu S."/>
            <person name="Song J.Y."/>
            <person name="Lee S.K."/>
        </authorList>
    </citation>
    <scope>NUCLEOTIDE SEQUENCE [LARGE SCALE GENOMIC DNA]</scope>
    <source>
        <tissue evidence="2">Muscle</tissue>
    </source>
</reference>
<keyword evidence="3" id="KW-1185">Reference proteome</keyword>
<evidence type="ECO:0000313" key="2">
    <source>
        <dbReference type="EMBL" id="TNN67527.1"/>
    </source>
</evidence>